<reference evidence="19" key="1">
    <citation type="submission" date="2017-01" db="EMBL/GenBank/DDBJ databases">
        <title>High-throughput sequencing uncovers low homogeneity in the biogeography of single-stranded DNA viruses.</title>
        <authorList>
            <person name="Pearson V.M."/>
            <person name="Rokyta D.R."/>
        </authorList>
    </citation>
    <scope>NUCLEOTIDE SEQUENCE</scope>
</reference>
<keyword evidence="11" id="KW-0378">Hydrolase</keyword>
<dbReference type="InterPro" id="IPR027417">
    <property type="entry name" value="P-loop_NTPase"/>
</dbReference>
<evidence type="ECO:0000256" key="13">
    <source>
        <dbReference type="ARBA" id="ARBA00023125"/>
    </source>
</evidence>
<evidence type="ECO:0000256" key="14">
    <source>
        <dbReference type="ARBA" id="ARBA00023268"/>
    </source>
</evidence>
<evidence type="ECO:0000256" key="4">
    <source>
        <dbReference type="ARBA" id="ARBA00022679"/>
    </source>
</evidence>
<evidence type="ECO:0000256" key="3">
    <source>
        <dbReference type="ARBA" id="ARBA00008545"/>
    </source>
</evidence>
<evidence type="ECO:0000313" key="19">
    <source>
        <dbReference type="EMBL" id="AUM61930.1"/>
    </source>
</evidence>
<evidence type="ECO:0000256" key="6">
    <source>
        <dbReference type="ARBA" id="ARBA00022705"/>
    </source>
</evidence>
<protein>
    <recommendedName>
        <fullName evidence="15">ATP-dependent helicase Rep</fullName>
    </recommendedName>
    <alternativeName>
        <fullName evidence="16">RepP</fullName>
    </alternativeName>
</protein>
<dbReference type="Pfam" id="PF02407">
    <property type="entry name" value="Viral_Rep"/>
    <property type="match status" value="1"/>
</dbReference>
<dbReference type="SUPFAM" id="SSF52540">
    <property type="entry name" value="P-loop containing nucleoside triphosphate hydrolases"/>
    <property type="match status" value="1"/>
</dbReference>
<proteinExistence type="inferred from homology"/>
<evidence type="ECO:0000256" key="7">
    <source>
        <dbReference type="ARBA" id="ARBA00022722"/>
    </source>
</evidence>
<dbReference type="EMBL" id="KY487931">
    <property type="protein sequence ID" value="AUM61930.1"/>
    <property type="molecule type" value="Genomic_DNA"/>
</dbReference>
<evidence type="ECO:0000259" key="18">
    <source>
        <dbReference type="PROSITE" id="PS52020"/>
    </source>
</evidence>
<dbReference type="Gene3D" id="3.40.1310.20">
    <property type="match status" value="1"/>
</dbReference>
<dbReference type="GO" id="GO:0003723">
    <property type="term" value="F:RNA binding"/>
    <property type="evidence" value="ECO:0007669"/>
    <property type="project" value="InterPro"/>
</dbReference>
<sequence>MPSAPQEVLSKSRGWCFTVNTYDDSYERWLKTIDCQYLIYGREVAPTTGREHLQGYVHFGQPKTRLSVSKLLPRAHLERRMGSIQQAVDYCKKDGDYFQKGEIRIESNTNSEKEMQWKEIIKFAREGEMEKMMDMYPRQYIQYYKTLMSIRAYNSKPLDGDLQHEWWYGPTGTGKSKSVWEKYPDHYAKPLNKWWDGYRGQDVVVIEEWEPKNECTASKLKIWADRYPFPAEIKGGTIERVRPQKIIVTSNYTIKECFPNEQDWKPLERRFTQRLFPWVSDNDTPLFLPEDIDFGDLDAVNELMSFSQLSDI</sequence>
<dbReference type="GO" id="GO:0016787">
    <property type="term" value="F:hydrolase activity"/>
    <property type="evidence" value="ECO:0007669"/>
    <property type="project" value="UniProtKB-KW"/>
</dbReference>
<keyword evidence="14" id="KW-0511">Multifunctional enzyme</keyword>
<evidence type="ECO:0000256" key="17">
    <source>
        <dbReference type="ARBA" id="ARBA00049360"/>
    </source>
</evidence>
<dbReference type="GO" id="GO:0046872">
    <property type="term" value="F:metal ion binding"/>
    <property type="evidence" value="ECO:0007669"/>
    <property type="project" value="UniProtKB-KW"/>
</dbReference>
<evidence type="ECO:0000256" key="15">
    <source>
        <dbReference type="ARBA" id="ARBA00030754"/>
    </source>
</evidence>
<dbReference type="GO" id="GO:0016779">
    <property type="term" value="F:nucleotidyltransferase activity"/>
    <property type="evidence" value="ECO:0007669"/>
    <property type="project" value="UniProtKB-KW"/>
</dbReference>
<keyword evidence="10" id="KW-0255">Endonuclease</keyword>
<evidence type="ECO:0000256" key="12">
    <source>
        <dbReference type="ARBA" id="ARBA00023124"/>
    </source>
</evidence>
<name>A0A2K9LT05_9VIRU</name>
<keyword evidence="12" id="KW-0190">Covalent protein-DNA linkage</keyword>
<comment type="catalytic activity">
    <reaction evidence="17">
        <text>ATP + H2O = ADP + phosphate + H(+)</text>
        <dbReference type="Rhea" id="RHEA:13065"/>
        <dbReference type="ChEBI" id="CHEBI:15377"/>
        <dbReference type="ChEBI" id="CHEBI:15378"/>
        <dbReference type="ChEBI" id="CHEBI:30616"/>
        <dbReference type="ChEBI" id="CHEBI:43474"/>
        <dbReference type="ChEBI" id="CHEBI:456216"/>
    </reaction>
</comment>
<dbReference type="InterPro" id="IPR000605">
    <property type="entry name" value="Helicase_SF3_ssDNA/RNA_vir"/>
</dbReference>
<dbReference type="Gene3D" id="3.40.50.300">
    <property type="entry name" value="P-loop containing nucleotide triphosphate hydrolases"/>
    <property type="match status" value="1"/>
</dbReference>
<evidence type="ECO:0000256" key="9">
    <source>
        <dbReference type="ARBA" id="ARBA00022741"/>
    </source>
</evidence>
<keyword evidence="9" id="KW-0547">Nucleotide-binding</keyword>
<dbReference type="PROSITE" id="PS52020">
    <property type="entry name" value="CRESS_DNA_REP"/>
    <property type="match status" value="1"/>
</dbReference>
<dbReference type="GO" id="GO:0003677">
    <property type="term" value="F:DNA binding"/>
    <property type="evidence" value="ECO:0007669"/>
    <property type="project" value="UniProtKB-KW"/>
</dbReference>
<keyword evidence="7" id="KW-0540">Nuclease</keyword>
<dbReference type="GO" id="GO:0004519">
    <property type="term" value="F:endonuclease activity"/>
    <property type="evidence" value="ECO:0007669"/>
    <property type="project" value="UniProtKB-KW"/>
</dbReference>
<dbReference type="Pfam" id="PF00910">
    <property type="entry name" value="RNA_helicase"/>
    <property type="match status" value="1"/>
</dbReference>
<dbReference type="GO" id="GO:0042025">
    <property type="term" value="C:host cell nucleus"/>
    <property type="evidence" value="ECO:0007669"/>
    <property type="project" value="UniProtKB-SubCell"/>
</dbReference>
<dbReference type="GO" id="GO:0003724">
    <property type="term" value="F:RNA helicase activity"/>
    <property type="evidence" value="ECO:0007669"/>
    <property type="project" value="InterPro"/>
</dbReference>
<keyword evidence="4" id="KW-0808">Transferase</keyword>
<keyword evidence="6" id="KW-0235">DNA replication</keyword>
<feature type="domain" description="CRESS-DNA virus Rep endonuclease" evidence="18">
    <location>
        <begin position="9"/>
        <end position="103"/>
    </location>
</feature>
<accession>A0A2K9LT05</accession>
<evidence type="ECO:0000256" key="11">
    <source>
        <dbReference type="ARBA" id="ARBA00022801"/>
    </source>
</evidence>
<dbReference type="InterPro" id="IPR049912">
    <property type="entry name" value="CRESS_DNA_REP"/>
</dbReference>
<keyword evidence="5" id="KW-0548">Nucleotidyltransferase</keyword>
<evidence type="ECO:0000256" key="2">
    <source>
        <dbReference type="ARBA" id="ARBA00004147"/>
    </source>
</evidence>
<gene>
    <name evidence="19" type="primary">Rep</name>
</gene>
<evidence type="ECO:0000256" key="5">
    <source>
        <dbReference type="ARBA" id="ARBA00022695"/>
    </source>
</evidence>
<dbReference type="GO" id="GO:0000166">
    <property type="term" value="F:nucleotide binding"/>
    <property type="evidence" value="ECO:0007669"/>
    <property type="project" value="UniProtKB-KW"/>
</dbReference>
<evidence type="ECO:0000256" key="16">
    <source>
        <dbReference type="ARBA" id="ARBA00032243"/>
    </source>
</evidence>
<evidence type="ECO:0000256" key="1">
    <source>
        <dbReference type="ARBA" id="ARBA00001936"/>
    </source>
</evidence>
<comment type="similarity">
    <text evidence="3">Belongs to the nanoviruses/circoviruses replication-associated protein family.</text>
</comment>
<keyword evidence="13" id="KW-0238">DNA-binding</keyword>
<evidence type="ECO:0000256" key="8">
    <source>
        <dbReference type="ARBA" id="ARBA00022723"/>
    </source>
</evidence>
<comment type="subcellular location">
    <subcellularLocation>
        <location evidence="2">Host nucleus</location>
    </subcellularLocation>
</comment>
<keyword evidence="8" id="KW-0479">Metal-binding</keyword>
<dbReference type="GO" id="GO:0006260">
    <property type="term" value="P:DNA replication"/>
    <property type="evidence" value="ECO:0007669"/>
    <property type="project" value="UniProtKB-KW"/>
</dbReference>
<evidence type="ECO:0000256" key="10">
    <source>
        <dbReference type="ARBA" id="ARBA00022759"/>
    </source>
</evidence>
<organism evidence="19">
    <name type="scientific">uncultured virus</name>
    <dbReference type="NCBI Taxonomy" id="340016"/>
    <lineage>
        <taxon>Viruses</taxon>
        <taxon>environmental samples</taxon>
    </lineage>
</organism>
<comment type="cofactor">
    <cofactor evidence="1">
        <name>Mn(2+)</name>
        <dbReference type="ChEBI" id="CHEBI:29035"/>
    </cofactor>
</comment>